<dbReference type="RefSeq" id="WP_229746918.1">
    <property type="nucleotide sequence ID" value="NZ_BMEP01000005.1"/>
</dbReference>
<dbReference type="PANTHER" id="PTHR11929">
    <property type="entry name" value="ALPHA- 1,3 -FUCOSYLTRANSFERASE"/>
    <property type="match status" value="1"/>
</dbReference>
<evidence type="ECO:0000256" key="3">
    <source>
        <dbReference type="ARBA" id="ARBA00022679"/>
    </source>
</evidence>
<comment type="similarity">
    <text evidence="1">Belongs to the glycosyltransferase 10 family.</text>
</comment>
<accession>A0A239BT15</accession>
<dbReference type="Proteomes" id="UP000198379">
    <property type="component" value="Unassembled WGS sequence"/>
</dbReference>
<dbReference type="InterPro" id="IPR038577">
    <property type="entry name" value="GT10-like_C_sf"/>
</dbReference>
<dbReference type="Gene3D" id="3.40.50.11660">
    <property type="entry name" value="Glycosyl transferase family 10, C-terminal domain"/>
    <property type="match status" value="1"/>
</dbReference>
<evidence type="ECO:0000256" key="1">
    <source>
        <dbReference type="ARBA" id="ARBA00008919"/>
    </source>
</evidence>
<dbReference type="SUPFAM" id="SSF53756">
    <property type="entry name" value="UDP-Glycosyltransferase/glycogen phosphorylase"/>
    <property type="match status" value="1"/>
</dbReference>
<gene>
    <name evidence="5" type="ORF">SAMN06265376_106371</name>
</gene>
<evidence type="ECO:0000256" key="2">
    <source>
        <dbReference type="ARBA" id="ARBA00022676"/>
    </source>
</evidence>
<name>A0A239BT15_9FLAO</name>
<evidence type="ECO:0000313" key="5">
    <source>
        <dbReference type="EMBL" id="SNS10303.1"/>
    </source>
</evidence>
<evidence type="ECO:0000313" key="6">
    <source>
        <dbReference type="Proteomes" id="UP000198379"/>
    </source>
</evidence>
<dbReference type="Pfam" id="PF00852">
    <property type="entry name" value="Glyco_transf_10"/>
    <property type="match status" value="1"/>
</dbReference>
<keyword evidence="3" id="KW-0808">Transferase</keyword>
<sequence length="307" mass="35829">MPYTPFGGFNPIDIPYLESKGIYVVKDIKQADVLVGGHRKFLKPYFRKYLNKKKYVIWTQEPRFDVSFKPVRRELFGLVSCHIMNLYTEDVFVSPLSFHAQLIQQELETLPDDFTLPNRTVVGLMSFFKGEKTEAVYKNGEDIDLIKTRTQIALAGQDEDSFHVYGRGWPEGVSREDSRSGDWVTRKKALLEDYYFNLCFENTSTKNYVTEKIWDSIENYCLPIYYGKHNGIYELFPKDSFIDYSTFNNPKELFSFIDGLSNKEYIDRMNNCIKVYQSIQSKGESFAHGERQKSLEAIADKLKNITR</sequence>
<dbReference type="GO" id="GO:0016020">
    <property type="term" value="C:membrane"/>
    <property type="evidence" value="ECO:0007669"/>
    <property type="project" value="InterPro"/>
</dbReference>
<dbReference type="PANTHER" id="PTHR11929:SF194">
    <property type="entry name" value="ALPHA-(1,3)-FUCOSYLTRANSFERASE 10"/>
    <property type="match status" value="1"/>
</dbReference>
<reference evidence="5 6" key="1">
    <citation type="submission" date="2017-06" db="EMBL/GenBank/DDBJ databases">
        <authorList>
            <person name="Kim H.J."/>
            <person name="Triplett B.A."/>
        </authorList>
    </citation>
    <scope>NUCLEOTIDE SEQUENCE [LARGE SCALE GENOMIC DNA]</scope>
    <source>
        <strain evidence="5 6">DSM 25597</strain>
    </source>
</reference>
<keyword evidence="2" id="KW-0328">Glycosyltransferase</keyword>
<dbReference type="AlphaFoldDB" id="A0A239BT15"/>
<dbReference type="EMBL" id="FZNY01000006">
    <property type="protein sequence ID" value="SNS10303.1"/>
    <property type="molecule type" value="Genomic_DNA"/>
</dbReference>
<protein>
    <recommendedName>
        <fullName evidence="4">Fucosyltransferase C-terminal domain-containing protein</fullName>
    </recommendedName>
</protein>
<dbReference type="GO" id="GO:0046920">
    <property type="term" value="F:alpha-(1-&gt;3)-fucosyltransferase activity"/>
    <property type="evidence" value="ECO:0007669"/>
    <property type="project" value="TreeGrafter"/>
</dbReference>
<dbReference type="InterPro" id="IPR001503">
    <property type="entry name" value="Glyco_trans_10"/>
</dbReference>
<organism evidence="5 6">
    <name type="scientific">Dokdonia pacifica</name>
    <dbReference type="NCBI Taxonomy" id="1627892"/>
    <lineage>
        <taxon>Bacteria</taxon>
        <taxon>Pseudomonadati</taxon>
        <taxon>Bacteroidota</taxon>
        <taxon>Flavobacteriia</taxon>
        <taxon>Flavobacteriales</taxon>
        <taxon>Flavobacteriaceae</taxon>
        <taxon>Dokdonia</taxon>
    </lineage>
</organism>
<keyword evidence="6" id="KW-1185">Reference proteome</keyword>
<evidence type="ECO:0000259" key="4">
    <source>
        <dbReference type="Pfam" id="PF00852"/>
    </source>
</evidence>
<dbReference type="InterPro" id="IPR055270">
    <property type="entry name" value="Glyco_tran_10_C"/>
</dbReference>
<proteinExistence type="inferred from homology"/>
<feature type="domain" description="Fucosyltransferase C-terminal" evidence="4">
    <location>
        <begin position="186"/>
        <end position="264"/>
    </location>
</feature>